<dbReference type="InParanoid" id="A0A5J5EMS6"/>
<sequence length="514" mass="56953">MLVPSLSQGMSIFSVPNEQAHHMYLCFQHMDYVMAAEYVTKGTGLLQCGCKQRLKIGASFTDWWKTLKLAKSSLARQSERAKHHGEEPRADVVEHGNDFADLPAEDELVGKEAEEQFRFRPRGSTETTYVATAVSKFDDVWAASELAPRMASLLADRDAKHPLVLFLRGQSGSGKTWLTRKLLEPLEGAQISITSIEGGAATRTIPRRDDKARTVELTKRLLDVVGKWSRTAKTAASQSSSRAVVAYRMDGLLLIDMPGGGEVGDRPQETRMINTTNMKVLATLNDFRNTGKAPSSYSRNPAVQFFSKPLRIHGVRVLVATVLRDTDFIHPKALRRHGARTDGPFNDSFTIVPVANFTTPGRLDVARALLELQNYGFLDSVKAKSLVVVAKTPCGTVMTGKIGCDPQGWWEDWALISLEDVFRGKNGLFWDLEGFGDISKGVQDIAAAGEVEGGVDLCHDRTWYKDGASSEWTAGEVSQQELELFLTRTALPVEDLNAVHKRNVLRARFFLLQR</sequence>
<dbReference type="AlphaFoldDB" id="A0A5J5EMS6"/>
<dbReference type="EMBL" id="VXIS01000214">
    <property type="protein sequence ID" value="KAA8896351.1"/>
    <property type="molecule type" value="Genomic_DNA"/>
</dbReference>
<comment type="caution">
    <text evidence="1">The sequence shown here is derived from an EMBL/GenBank/DDBJ whole genome shotgun (WGS) entry which is preliminary data.</text>
</comment>
<dbReference type="SUPFAM" id="SSF52540">
    <property type="entry name" value="P-loop containing nucleoside triphosphate hydrolases"/>
    <property type="match status" value="1"/>
</dbReference>
<dbReference type="OrthoDB" id="5344577at2759"/>
<evidence type="ECO:0000313" key="1">
    <source>
        <dbReference type="EMBL" id="KAA8896351.1"/>
    </source>
</evidence>
<evidence type="ECO:0000313" key="2">
    <source>
        <dbReference type="Proteomes" id="UP000326924"/>
    </source>
</evidence>
<name>A0A5J5EMS6_9PEZI</name>
<dbReference type="Proteomes" id="UP000326924">
    <property type="component" value="Unassembled WGS sequence"/>
</dbReference>
<proteinExistence type="predicted"/>
<evidence type="ECO:0008006" key="3">
    <source>
        <dbReference type="Google" id="ProtNLM"/>
    </source>
</evidence>
<gene>
    <name evidence="1" type="ORF">FN846DRAFT_910744</name>
</gene>
<organism evidence="1 2">
    <name type="scientific">Sphaerosporella brunnea</name>
    <dbReference type="NCBI Taxonomy" id="1250544"/>
    <lineage>
        <taxon>Eukaryota</taxon>
        <taxon>Fungi</taxon>
        <taxon>Dikarya</taxon>
        <taxon>Ascomycota</taxon>
        <taxon>Pezizomycotina</taxon>
        <taxon>Pezizomycetes</taxon>
        <taxon>Pezizales</taxon>
        <taxon>Pyronemataceae</taxon>
        <taxon>Sphaerosporella</taxon>
    </lineage>
</organism>
<keyword evidence="2" id="KW-1185">Reference proteome</keyword>
<dbReference type="InterPro" id="IPR027417">
    <property type="entry name" value="P-loop_NTPase"/>
</dbReference>
<protein>
    <recommendedName>
        <fullName evidence="3">P-loop containing nucleoside triphosphate hydrolase protein</fullName>
    </recommendedName>
</protein>
<reference evidence="1 2" key="1">
    <citation type="submission" date="2019-09" db="EMBL/GenBank/DDBJ databases">
        <title>Draft genome of the ectomycorrhizal ascomycete Sphaerosporella brunnea.</title>
        <authorList>
            <consortium name="DOE Joint Genome Institute"/>
            <person name="Benucci G.M."/>
            <person name="Marozzi G."/>
            <person name="Antonielli L."/>
            <person name="Sanchez S."/>
            <person name="Marco P."/>
            <person name="Wang X."/>
            <person name="Falini L.B."/>
            <person name="Barry K."/>
            <person name="Haridas S."/>
            <person name="Lipzen A."/>
            <person name="Labutti K."/>
            <person name="Grigoriev I.V."/>
            <person name="Murat C."/>
            <person name="Martin F."/>
            <person name="Albertini E."/>
            <person name="Donnini D."/>
            <person name="Bonito G."/>
        </authorList>
    </citation>
    <scope>NUCLEOTIDE SEQUENCE [LARGE SCALE GENOMIC DNA]</scope>
    <source>
        <strain evidence="1 2">Sb_GMNB300</strain>
    </source>
</reference>
<accession>A0A5J5EMS6</accession>